<evidence type="ECO:0000313" key="2">
    <source>
        <dbReference type="Proteomes" id="UP000216033"/>
    </source>
</evidence>
<dbReference type="EMBL" id="NDFP01000021">
    <property type="protein sequence ID" value="PAL20559.1"/>
    <property type="molecule type" value="Genomic_DNA"/>
</dbReference>
<dbReference type="RefSeq" id="WP_095352001.1">
    <property type="nucleotide sequence ID" value="NZ_JABUNT010000025.1"/>
</dbReference>
<proteinExistence type="predicted"/>
<dbReference type="AlphaFoldDB" id="A0A270B6E6"/>
<keyword evidence="2" id="KW-1185">Reference proteome</keyword>
<evidence type="ECO:0000313" key="1">
    <source>
        <dbReference type="EMBL" id="PAL20559.1"/>
    </source>
</evidence>
<protein>
    <submittedName>
        <fullName evidence="1">Uncharacterized protein</fullName>
    </submittedName>
</protein>
<sequence length="100" mass="11237">MIPQYPVGTVFECREFGFNNWHETDDAGNEIALQFETVDEARDTFRSFVANVRDAIQSGSTEPGCDVDPDAFDLIAILPDKTEIFIETGETIMEKSPMDK</sequence>
<organism evidence="1 2">
    <name type="scientific">Acetobacter syzygii</name>
    <dbReference type="NCBI Taxonomy" id="146476"/>
    <lineage>
        <taxon>Bacteria</taxon>
        <taxon>Pseudomonadati</taxon>
        <taxon>Pseudomonadota</taxon>
        <taxon>Alphaproteobacteria</taxon>
        <taxon>Acetobacterales</taxon>
        <taxon>Acetobacteraceae</taxon>
        <taxon>Acetobacter</taxon>
    </lineage>
</organism>
<accession>A0A270B6E6</accession>
<name>A0A270B6E6_9PROT</name>
<dbReference type="Proteomes" id="UP000216033">
    <property type="component" value="Unassembled WGS sequence"/>
</dbReference>
<comment type="caution">
    <text evidence="1">The sequence shown here is derived from an EMBL/GenBank/DDBJ whole genome shotgun (WGS) entry which is preliminary data.</text>
</comment>
<reference evidence="1 2" key="1">
    <citation type="submission" date="2017-04" db="EMBL/GenBank/DDBJ databases">
        <title>Kefir bacterial isolates.</title>
        <authorList>
            <person name="Kim Y."/>
            <person name="Blasche S."/>
            <person name="Patil K.R."/>
        </authorList>
    </citation>
    <scope>NUCLEOTIDE SEQUENCE [LARGE SCALE GENOMIC DNA]</scope>
    <source>
        <strain evidence="1 2">KR-2</strain>
    </source>
</reference>
<gene>
    <name evidence="1" type="ORF">B9K05_13000</name>
</gene>